<dbReference type="GO" id="GO:0006950">
    <property type="term" value="P:response to stress"/>
    <property type="evidence" value="ECO:0007669"/>
    <property type="project" value="UniProtKB-ARBA"/>
</dbReference>
<dbReference type="InterPro" id="IPR035240">
    <property type="entry name" value="SprT_Zn_ribbon"/>
</dbReference>
<feature type="domain" description="SprT-like" evidence="1">
    <location>
        <begin position="6"/>
        <end position="155"/>
    </location>
</feature>
<proteinExistence type="predicted"/>
<evidence type="ECO:0000313" key="3">
    <source>
        <dbReference type="Proteomes" id="UP000014461"/>
    </source>
</evidence>
<comment type="caution">
    <text evidence="2">The sequence shown here is derived from an EMBL/GenBank/DDBJ whole genome shotgun (WGS) entry which is preliminary data.</text>
</comment>
<organism evidence="2 3">
    <name type="scientific">Agarivorans albus MKT 106</name>
    <dbReference type="NCBI Taxonomy" id="1331007"/>
    <lineage>
        <taxon>Bacteria</taxon>
        <taxon>Pseudomonadati</taxon>
        <taxon>Pseudomonadota</taxon>
        <taxon>Gammaproteobacteria</taxon>
        <taxon>Alteromonadales</taxon>
        <taxon>Alteromonadaceae</taxon>
        <taxon>Agarivorans</taxon>
    </lineage>
</organism>
<gene>
    <name evidence="2" type="ORF">AALB_1175</name>
</gene>
<dbReference type="STRING" id="1331007.AALB_1175"/>
<dbReference type="Pfam" id="PF17283">
    <property type="entry name" value="Zn_ribbon_SprT"/>
    <property type="match status" value="1"/>
</dbReference>
<dbReference type="NCBIfam" id="NF003421">
    <property type="entry name" value="PRK04860.1"/>
    <property type="match status" value="1"/>
</dbReference>
<sequence>MQQITHQVEQCFRLAESYFKQSFQRPELVLSSRKSKVAGSANLSQWRLRFNAHFYQQQPQHFLAQTVPHEVAHLVCHAVYGRVKPHGVEWQQIMQQVFNCPAATTHNYSLEQLQLSSYEYRCTCQVHQLSVRRHNKVLKGAAYKCRNCQQPLFQC</sequence>
<protein>
    <submittedName>
        <fullName evidence="2">Protein sprT</fullName>
    </submittedName>
</protein>
<dbReference type="AlphaFoldDB" id="R9PIA4"/>
<accession>R9PIA4</accession>
<keyword evidence="3" id="KW-1185">Reference proteome</keyword>
<dbReference type="Proteomes" id="UP000014461">
    <property type="component" value="Unassembled WGS sequence"/>
</dbReference>
<dbReference type="SMART" id="SM00731">
    <property type="entry name" value="SprT"/>
    <property type="match status" value="1"/>
</dbReference>
<dbReference type="PANTHER" id="PTHR38773:SF1">
    <property type="entry name" value="PROTEIN SPRT"/>
    <property type="match status" value="1"/>
</dbReference>
<evidence type="ECO:0000313" key="2">
    <source>
        <dbReference type="EMBL" id="GAD01095.1"/>
    </source>
</evidence>
<dbReference type="OrthoDB" id="267364at2"/>
<dbReference type="Pfam" id="PF10263">
    <property type="entry name" value="SprT-like"/>
    <property type="match status" value="1"/>
</dbReference>
<dbReference type="EMBL" id="BARX01000005">
    <property type="protein sequence ID" value="GAD01095.1"/>
    <property type="molecule type" value="Genomic_DNA"/>
</dbReference>
<dbReference type="InterPro" id="IPR006640">
    <property type="entry name" value="SprT-like_domain"/>
</dbReference>
<reference evidence="2" key="1">
    <citation type="journal article" date="2013" name="Genome Announc.">
        <title>Draft Genome Sequence of Agarivorans albus Strain MKT 106T, an Agarolytic Marine Bacterium.</title>
        <authorList>
            <person name="Yasuike M."/>
            <person name="Nakamura Y."/>
            <person name="Kai W."/>
            <person name="Fujiwara A."/>
            <person name="Fukui Y."/>
            <person name="Satomi M."/>
            <person name="Sano M."/>
        </authorList>
    </citation>
    <scope>NUCLEOTIDE SEQUENCE [LARGE SCALE GENOMIC DNA]</scope>
</reference>
<evidence type="ECO:0000259" key="1">
    <source>
        <dbReference type="SMART" id="SM00731"/>
    </source>
</evidence>
<name>R9PIA4_AGAAL</name>
<dbReference type="PANTHER" id="PTHR38773">
    <property type="entry name" value="PROTEIN SPRT"/>
    <property type="match status" value="1"/>
</dbReference>